<feature type="compositionally biased region" description="Basic and acidic residues" evidence="1">
    <location>
        <begin position="364"/>
        <end position="376"/>
    </location>
</feature>
<protein>
    <submittedName>
        <fullName evidence="2">Uncharacterized protein</fullName>
    </submittedName>
</protein>
<reference evidence="2 3" key="1">
    <citation type="submission" date="2020-04" db="EMBL/GenBank/DDBJ databases">
        <title>Luteolibacter sp. G-1-1-1 isolated from soil.</title>
        <authorList>
            <person name="Dahal R.H."/>
        </authorList>
    </citation>
    <scope>NUCLEOTIDE SEQUENCE [LARGE SCALE GENOMIC DNA]</scope>
    <source>
        <strain evidence="2 3">G-1-1-1</strain>
    </source>
</reference>
<evidence type="ECO:0000313" key="2">
    <source>
        <dbReference type="EMBL" id="QJE97983.1"/>
    </source>
</evidence>
<accession>A0A858RPX9</accession>
<feature type="compositionally biased region" description="Basic and acidic residues" evidence="1">
    <location>
        <begin position="56"/>
        <end position="67"/>
    </location>
</feature>
<proteinExistence type="predicted"/>
<dbReference type="RefSeq" id="WP_169456409.1">
    <property type="nucleotide sequence ID" value="NZ_CP051774.1"/>
</dbReference>
<evidence type="ECO:0000313" key="3">
    <source>
        <dbReference type="Proteomes" id="UP000501812"/>
    </source>
</evidence>
<feature type="region of interest" description="Disordered" evidence="1">
    <location>
        <begin position="353"/>
        <end position="384"/>
    </location>
</feature>
<feature type="region of interest" description="Disordered" evidence="1">
    <location>
        <begin position="27"/>
        <end position="75"/>
    </location>
</feature>
<gene>
    <name evidence="2" type="ORF">HHL09_20055</name>
</gene>
<dbReference type="KEGG" id="luo:HHL09_20055"/>
<name>A0A858RPX9_9BACT</name>
<dbReference type="EMBL" id="CP051774">
    <property type="protein sequence ID" value="QJE97983.1"/>
    <property type="molecule type" value="Genomic_DNA"/>
</dbReference>
<organism evidence="2 3">
    <name type="scientific">Luteolibacter luteus</name>
    <dbReference type="NCBI Taxonomy" id="2728835"/>
    <lineage>
        <taxon>Bacteria</taxon>
        <taxon>Pseudomonadati</taxon>
        <taxon>Verrucomicrobiota</taxon>
        <taxon>Verrucomicrobiia</taxon>
        <taxon>Verrucomicrobiales</taxon>
        <taxon>Verrucomicrobiaceae</taxon>
        <taxon>Luteolibacter</taxon>
    </lineage>
</organism>
<feature type="compositionally biased region" description="Low complexity" evidence="1">
    <location>
        <begin position="41"/>
        <end position="55"/>
    </location>
</feature>
<evidence type="ECO:0000256" key="1">
    <source>
        <dbReference type="SAM" id="MobiDB-lite"/>
    </source>
</evidence>
<dbReference type="AlphaFoldDB" id="A0A858RPX9"/>
<keyword evidence="3" id="KW-1185">Reference proteome</keyword>
<dbReference type="Proteomes" id="UP000501812">
    <property type="component" value="Chromosome"/>
</dbReference>
<sequence>MKHTERIVWAAVVMVAILWNVIGSGEGKPLPSSSSEEEIRSQQPRSRSVRSSRSGESSRERSRDGDPSGRASVKTKSLMALRADNPLARMTRFLELLSDCDAAGFEEIAEALNELKRSGIFHPELDALVNFRAGQLKGAELLRDRVGTAVDFEMIGAVTGQYEGWIQADPAAAGDWLASLPVGKFRDRMAVAYIAASAKDDPIGALRMVSTLHPSQQAPAGQAVVRRLEESASLDDASELFGTLQANSQEGESPYLQGMLEALAEGAAKSGSQEAFLKLEAHLDEPYLSGPSLVRISEARGKTDPLAALDWAAGMEGTKGDISEGSLLSATINGMGLEQLDMAEEWARERQEWPGVARMQSSLDGRRKMLEDRGGGENDYDRDD</sequence>